<reference evidence="4" key="2">
    <citation type="submission" date="2022-03" db="EMBL/GenBank/DDBJ databases">
        <title>Draft title - Genomic analysis of global carrot germplasm unveils the trajectory of domestication and the origin of high carotenoid orange carrot.</title>
        <authorList>
            <person name="Iorizzo M."/>
            <person name="Ellison S."/>
            <person name="Senalik D."/>
            <person name="Macko-Podgorni A."/>
            <person name="Grzebelus D."/>
            <person name="Bostan H."/>
            <person name="Rolling W."/>
            <person name="Curaba J."/>
            <person name="Simon P."/>
        </authorList>
    </citation>
    <scope>NUCLEOTIDE SEQUENCE</scope>
    <source>
        <tissue evidence="4">Leaf</tissue>
    </source>
</reference>
<dbReference type="SMART" id="SM00271">
    <property type="entry name" value="DnaJ"/>
    <property type="match status" value="1"/>
</dbReference>
<evidence type="ECO:0000259" key="2">
    <source>
        <dbReference type="PROSITE" id="PS50076"/>
    </source>
</evidence>
<organism evidence="3">
    <name type="scientific">Daucus carota subsp. sativus</name>
    <name type="common">Carrot</name>
    <dbReference type="NCBI Taxonomy" id="79200"/>
    <lineage>
        <taxon>Eukaryota</taxon>
        <taxon>Viridiplantae</taxon>
        <taxon>Streptophyta</taxon>
        <taxon>Embryophyta</taxon>
        <taxon>Tracheophyta</taxon>
        <taxon>Spermatophyta</taxon>
        <taxon>Magnoliopsida</taxon>
        <taxon>eudicotyledons</taxon>
        <taxon>Gunneridae</taxon>
        <taxon>Pentapetalae</taxon>
        <taxon>asterids</taxon>
        <taxon>campanulids</taxon>
        <taxon>Apiales</taxon>
        <taxon>Apiaceae</taxon>
        <taxon>Apioideae</taxon>
        <taxon>Scandiceae</taxon>
        <taxon>Daucinae</taxon>
        <taxon>Daucus</taxon>
        <taxon>Daucus sect. Daucus</taxon>
    </lineage>
</organism>
<dbReference type="SUPFAM" id="SSF46565">
    <property type="entry name" value="Chaperone J-domain"/>
    <property type="match status" value="1"/>
</dbReference>
<dbReference type="EMBL" id="LNRQ01000004">
    <property type="protein sequence ID" value="KZM98556.1"/>
    <property type="molecule type" value="Genomic_DNA"/>
</dbReference>
<dbReference type="Gramene" id="KZM98556">
    <property type="protein sequence ID" value="KZM98556"/>
    <property type="gene ID" value="DCAR_014082"/>
</dbReference>
<dbReference type="InterPro" id="IPR036869">
    <property type="entry name" value="J_dom_sf"/>
</dbReference>
<evidence type="ECO:0000313" key="5">
    <source>
        <dbReference type="Proteomes" id="UP000077755"/>
    </source>
</evidence>
<reference evidence="3" key="1">
    <citation type="journal article" date="2016" name="Nat. Genet.">
        <title>A high-quality carrot genome assembly provides new insights into carotenoid accumulation and asterid genome evolution.</title>
        <authorList>
            <person name="Iorizzo M."/>
            <person name="Ellison S."/>
            <person name="Senalik D."/>
            <person name="Zeng P."/>
            <person name="Satapoomin P."/>
            <person name="Huang J."/>
            <person name="Bowman M."/>
            <person name="Iovene M."/>
            <person name="Sanseverino W."/>
            <person name="Cavagnaro P."/>
            <person name="Yildiz M."/>
            <person name="Macko-Podgorni A."/>
            <person name="Moranska E."/>
            <person name="Grzebelus E."/>
            <person name="Grzebelus D."/>
            <person name="Ashrafi H."/>
            <person name="Zheng Z."/>
            <person name="Cheng S."/>
            <person name="Spooner D."/>
            <person name="Van Deynze A."/>
            <person name="Simon P."/>
        </authorList>
    </citation>
    <scope>NUCLEOTIDE SEQUENCE [LARGE SCALE GENOMIC DNA]</scope>
    <source>
        <tissue evidence="3">Leaf</tissue>
    </source>
</reference>
<dbReference type="STRING" id="79200.A0A165XUV4"/>
<name>A0A165XUV4_DAUCS</name>
<dbReference type="InterPro" id="IPR001623">
    <property type="entry name" value="DnaJ_domain"/>
</dbReference>
<dbReference type="EMBL" id="CP093346">
    <property type="protein sequence ID" value="WOG97524.1"/>
    <property type="molecule type" value="Genomic_DNA"/>
</dbReference>
<accession>A0A165XUV4</accession>
<feature type="compositionally biased region" description="Basic and acidic residues" evidence="1">
    <location>
        <begin position="86"/>
        <end position="112"/>
    </location>
</feature>
<feature type="domain" description="J" evidence="2">
    <location>
        <begin position="4"/>
        <end position="68"/>
    </location>
</feature>
<evidence type="ECO:0000256" key="1">
    <source>
        <dbReference type="SAM" id="MobiDB-lite"/>
    </source>
</evidence>
<protein>
    <recommendedName>
        <fullName evidence="2">J domain-containing protein</fullName>
    </recommendedName>
</protein>
<dbReference type="PANTHER" id="PTHR45098:SF1">
    <property type="entry name" value="DNAJ DOMAIN CONTAINING PROTEIN, EXPRESSED"/>
    <property type="match status" value="1"/>
</dbReference>
<dbReference type="AlphaFoldDB" id="A0A165XUV4"/>
<dbReference type="Proteomes" id="UP000077755">
    <property type="component" value="Chromosome 4"/>
</dbReference>
<dbReference type="PROSITE" id="PS50076">
    <property type="entry name" value="DNAJ_2"/>
    <property type="match status" value="1"/>
</dbReference>
<evidence type="ECO:0000313" key="3">
    <source>
        <dbReference type="EMBL" id="KZM98556.1"/>
    </source>
</evidence>
<dbReference type="CDD" id="cd06257">
    <property type="entry name" value="DnaJ"/>
    <property type="match status" value="1"/>
</dbReference>
<gene>
    <name evidence="3" type="ORF">DCAR_014082</name>
    <name evidence="4" type="ORF">DCAR_0416864</name>
</gene>
<keyword evidence="5" id="KW-1185">Reference proteome</keyword>
<dbReference type="Pfam" id="PF00226">
    <property type="entry name" value="DnaJ"/>
    <property type="match status" value="1"/>
</dbReference>
<dbReference type="Gene3D" id="1.10.287.110">
    <property type="entry name" value="DnaJ domain"/>
    <property type="match status" value="1"/>
</dbReference>
<feature type="region of interest" description="Disordered" evidence="1">
    <location>
        <begin position="83"/>
        <end position="112"/>
    </location>
</feature>
<sequence length="137" mass="16051">MEVDHYAILGLPSGVQGTKLSLQEIKKAYESKALKLHPDKTHMNFQRLQNSYEILKDTKTRKACDDRVRAKHEEVLLREKMRKKRELAEEKAQEEEERKNVKMRAEMKKKNEPEVDTDLDFILNVTLVLLVSLGIFN</sequence>
<proteinExistence type="predicted"/>
<dbReference type="PANTHER" id="PTHR45098">
    <property type="entry name" value="DNAJ DOMAIN CONTAINING PROTEIN, EXPRESSED"/>
    <property type="match status" value="1"/>
</dbReference>
<evidence type="ECO:0000313" key="4">
    <source>
        <dbReference type="EMBL" id="WOG97524.1"/>
    </source>
</evidence>